<dbReference type="EMBL" id="CAXKWB010001102">
    <property type="protein sequence ID" value="CAL4063311.1"/>
    <property type="molecule type" value="Genomic_DNA"/>
</dbReference>
<reference evidence="4 5" key="1">
    <citation type="submission" date="2024-05" db="EMBL/GenBank/DDBJ databases">
        <authorList>
            <person name="Wallberg A."/>
        </authorList>
    </citation>
    <scope>NUCLEOTIDE SEQUENCE [LARGE SCALE GENOMIC DNA]</scope>
</reference>
<evidence type="ECO:0000259" key="3">
    <source>
        <dbReference type="Pfam" id="PF08718"/>
    </source>
</evidence>
<comment type="caution">
    <text evidence="4">The sequence shown here is derived from an EMBL/GenBank/DDBJ whole genome shotgun (WGS) entry which is preliminary data.</text>
</comment>
<keyword evidence="2" id="KW-1133">Transmembrane helix</keyword>
<dbReference type="InterPro" id="IPR014830">
    <property type="entry name" value="Glycolipid_transfer_prot_dom"/>
</dbReference>
<keyword evidence="5" id="KW-1185">Reference proteome</keyword>
<evidence type="ECO:0000256" key="1">
    <source>
        <dbReference type="SAM" id="MobiDB-lite"/>
    </source>
</evidence>
<feature type="transmembrane region" description="Helical" evidence="2">
    <location>
        <begin position="119"/>
        <end position="139"/>
    </location>
</feature>
<sequence>MLKLIDTSQESMSSSLQGLKGTDVQSDSSSELESPMSMSSKSSFNCSPKDDLSKKKQKDLRKKLLQDLMSAEVTRKEEELLKKHNIKLMNLNSPKHNLSEGRFQHEAYPVHTTCGSTPVMLLILIICLALGSFVVTWLFTDLLGPLQRRILVGDYDSLDAANEPYRLPWIPENEEIGSSYKYKGVIDVIPKITSDNIRSQDDPMSTVHDKGYKYQGVRDAVTKITSDNIRSQDDPMSTSHDIGYKYQGVRDVMTKITYDNIRSQDDPTSTVHDKGEKEPSVDDFHNFEEADFGVLKPSVDFNDLHRLEETNNNLETMLNDGGYNDEYQLAIEEGIENESNVMSESSDSDDLDDGIESEKEVGIEHLKPTVLKLLYYNVLKSHKKGDISMQNYTNMYRYLNSFLTTFGSFAATQSKMLNDRIHTLENFKEHNINYTFATTMFKYEIESGLIDDPFPISGSMIFTCLHRHLQYLQEALENIIKLRPKGSLSVAFKAAYDDILADYHHWFVEKFYLLGLSTLPTKEDALHRLNERFVEVSSMSQLAHGLKLVTGVLKELTQVTEVLLNKYNVTQMIPAQVIT</sequence>
<keyword evidence="2" id="KW-0472">Membrane</keyword>
<dbReference type="GO" id="GO:0016020">
    <property type="term" value="C:membrane"/>
    <property type="evidence" value="ECO:0007669"/>
    <property type="project" value="TreeGrafter"/>
</dbReference>
<dbReference type="Gene3D" id="1.10.3520.10">
    <property type="entry name" value="Glycolipid transfer protein"/>
    <property type="match status" value="1"/>
</dbReference>
<dbReference type="GO" id="GO:1902387">
    <property type="term" value="F:ceramide 1-phosphate binding"/>
    <property type="evidence" value="ECO:0007669"/>
    <property type="project" value="TreeGrafter"/>
</dbReference>
<dbReference type="InterPro" id="IPR036497">
    <property type="entry name" value="GLTP_sf"/>
</dbReference>
<dbReference type="PANTHER" id="PTHR10219:SF43">
    <property type="entry name" value="GLYCOLIPID TRANSFER PROTEIN DOMAIN-CONTAINING PROTEIN"/>
    <property type="match status" value="1"/>
</dbReference>
<feature type="compositionally biased region" description="Polar residues" evidence="1">
    <location>
        <begin position="1"/>
        <end position="17"/>
    </location>
</feature>
<evidence type="ECO:0000313" key="5">
    <source>
        <dbReference type="Proteomes" id="UP001497623"/>
    </source>
</evidence>
<dbReference type="SUPFAM" id="SSF110004">
    <property type="entry name" value="Glycolipid transfer protein, GLTP"/>
    <property type="match status" value="1"/>
</dbReference>
<proteinExistence type="predicted"/>
<organism evidence="4 5">
    <name type="scientific">Meganyctiphanes norvegica</name>
    <name type="common">Northern krill</name>
    <name type="synonym">Thysanopoda norvegica</name>
    <dbReference type="NCBI Taxonomy" id="48144"/>
    <lineage>
        <taxon>Eukaryota</taxon>
        <taxon>Metazoa</taxon>
        <taxon>Ecdysozoa</taxon>
        <taxon>Arthropoda</taxon>
        <taxon>Crustacea</taxon>
        <taxon>Multicrustacea</taxon>
        <taxon>Malacostraca</taxon>
        <taxon>Eumalacostraca</taxon>
        <taxon>Eucarida</taxon>
        <taxon>Euphausiacea</taxon>
        <taxon>Euphausiidae</taxon>
        <taxon>Meganyctiphanes</taxon>
    </lineage>
</organism>
<feature type="region of interest" description="Disordered" evidence="1">
    <location>
        <begin position="1"/>
        <end position="57"/>
    </location>
</feature>
<evidence type="ECO:0000313" key="4">
    <source>
        <dbReference type="EMBL" id="CAL4063311.1"/>
    </source>
</evidence>
<dbReference type="AlphaFoldDB" id="A0AAV2PTP4"/>
<gene>
    <name evidence="4" type="ORF">MNOR_LOCUS3274</name>
</gene>
<feature type="domain" description="Glycolipid transfer protein" evidence="3">
    <location>
        <begin position="387"/>
        <end position="531"/>
    </location>
</feature>
<feature type="compositionally biased region" description="Low complexity" evidence="1">
    <location>
        <begin position="26"/>
        <end position="47"/>
    </location>
</feature>
<name>A0AAV2PTP4_MEGNR</name>
<accession>A0AAV2PTP4</accession>
<protein>
    <recommendedName>
        <fullName evidence="3">Glycolipid transfer protein domain-containing protein</fullName>
    </recommendedName>
</protein>
<dbReference type="Pfam" id="PF08718">
    <property type="entry name" value="GLTP"/>
    <property type="match status" value="1"/>
</dbReference>
<dbReference type="GO" id="GO:1902388">
    <property type="term" value="F:ceramide 1-phosphate transfer activity"/>
    <property type="evidence" value="ECO:0007669"/>
    <property type="project" value="TreeGrafter"/>
</dbReference>
<dbReference type="GO" id="GO:0005829">
    <property type="term" value="C:cytosol"/>
    <property type="evidence" value="ECO:0007669"/>
    <property type="project" value="TreeGrafter"/>
</dbReference>
<evidence type="ECO:0000256" key="2">
    <source>
        <dbReference type="SAM" id="Phobius"/>
    </source>
</evidence>
<dbReference type="PANTHER" id="PTHR10219">
    <property type="entry name" value="GLYCOLIPID TRANSFER PROTEIN-RELATED"/>
    <property type="match status" value="1"/>
</dbReference>
<dbReference type="Proteomes" id="UP001497623">
    <property type="component" value="Unassembled WGS sequence"/>
</dbReference>
<keyword evidence="2" id="KW-0812">Transmembrane</keyword>